<dbReference type="InterPro" id="IPR029021">
    <property type="entry name" value="Prot-tyrosine_phosphatase-like"/>
</dbReference>
<evidence type="ECO:0008006" key="3">
    <source>
        <dbReference type="Google" id="ProtNLM"/>
    </source>
</evidence>
<evidence type="ECO:0000313" key="1">
    <source>
        <dbReference type="EMBL" id="NMY13729.1"/>
    </source>
</evidence>
<dbReference type="Proteomes" id="UP000537729">
    <property type="component" value="Unassembled WGS sequence"/>
</dbReference>
<sequence>MATVRFMGRRDVETHCPISPTHLVSISDGEDDQAQIVQSRWASISFEYFVDGEYDETQMLMFGEKFPVSFQDYLLPPQAESLRSLVDRLASTGLDIVVNCQAGRSRSAAVARYISDLHGYDLKQETPDANQTVLRLLRRDSLLCSTYRDVTSAGSSDNKADGAVRALLKLLGLWTPSRQ</sequence>
<gene>
    <name evidence="1" type="ORF">HBO38_36085</name>
</gene>
<dbReference type="RefSeq" id="WP_052229523.1">
    <property type="nucleotide sequence ID" value="NZ_JAAQWG010000121.1"/>
</dbReference>
<dbReference type="SUPFAM" id="SSF52799">
    <property type="entry name" value="(Phosphotyrosine protein) phosphatases II"/>
    <property type="match status" value="1"/>
</dbReference>
<dbReference type="EMBL" id="JAAQWG010000121">
    <property type="protein sequence ID" value="NMY13729.1"/>
    <property type="molecule type" value="Genomic_DNA"/>
</dbReference>
<comment type="caution">
    <text evidence="1">The sequence shown here is derived from an EMBL/GenBank/DDBJ whole genome shotgun (WGS) entry which is preliminary data.</text>
</comment>
<protein>
    <recommendedName>
        <fullName evidence="3">Dual specificity protein phosphatase family protein</fullName>
    </recommendedName>
</protein>
<accession>A0A7Y1FDB1</accession>
<name>A0A7Y1FDB1_PSEVE</name>
<proteinExistence type="predicted"/>
<dbReference type="AlphaFoldDB" id="A0A7Y1FDB1"/>
<reference evidence="1 2" key="1">
    <citation type="journal article" date="2020" name="Front. Microbiol.">
        <title>Genetic Organization of the aprX-lipA2 Operon Affects the Proteolytic Potential of Pseudomonas Species in Milk.</title>
        <authorList>
            <person name="Maier C."/>
            <person name="Huptas C."/>
            <person name="von Neubeck M."/>
            <person name="Scherer S."/>
            <person name="Wenning M."/>
            <person name="Lucking G."/>
        </authorList>
    </citation>
    <scope>NUCLEOTIDE SEQUENCE [LARGE SCALE GENOMIC DNA]</scope>
    <source>
        <strain evidence="1 2">DSM 16272</strain>
    </source>
</reference>
<evidence type="ECO:0000313" key="2">
    <source>
        <dbReference type="Proteomes" id="UP000537729"/>
    </source>
</evidence>
<organism evidence="1 2">
    <name type="scientific">Pseudomonas veronii</name>
    <dbReference type="NCBI Taxonomy" id="76761"/>
    <lineage>
        <taxon>Bacteria</taxon>
        <taxon>Pseudomonadati</taxon>
        <taxon>Pseudomonadota</taxon>
        <taxon>Gammaproteobacteria</taxon>
        <taxon>Pseudomonadales</taxon>
        <taxon>Pseudomonadaceae</taxon>
        <taxon>Pseudomonas</taxon>
    </lineage>
</organism>